<feature type="region of interest" description="Disordered" evidence="1">
    <location>
        <begin position="1"/>
        <end position="20"/>
    </location>
</feature>
<accession>A0A4C1UNN6</accession>
<evidence type="ECO:0000256" key="1">
    <source>
        <dbReference type="SAM" id="MobiDB-lite"/>
    </source>
</evidence>
<sequence length="180" mass="19692">MKYLPHHSRTEDMDTGQHSQAGLDLTGYSVSLFRVERQVGGVSAGGRPAVTARDFLHGGARSTRPPNVCRVLVVGFAFVIQMRSLSCRSALRRMTRGKGRGGGGGGGTKVRSESWTIGSFVDHKVEEIRLYGRSGSSHRLPGYLIAFDVLLNKALKRNPIRLARPRRRTDGTTAFVVQLS</sequence>
<evidence type="ECO:0000313" key="3">
    <source>
        <dbReference type="Proteomes" id="UP000299102"/>
    </source>
</evidence>
<dbReference type="Proteomes" id="UP000299102">
    <property type="component" value="Unassembled WGS sequence"/>
</dbReference>
<proteinExistence type="predicted"/>
<dbReference type="EMBL" id="BGZK01000201">
    <property type="protein sequence ID" value="GBP27949.1"/>
    <property type="molecule type" value="Genomic_DNA"/>
</dbReference>
<reference evidence="2 3" key="1">
    <citation type="journal article" date="2019" name="Commun. Biol.">
        <title>The bagworm genome reveals a unique fibroin gene that provides high tensile strength.</title>
        <authorList>
            <person name="Kono N."/>
            <person name="Nakamura H."/>
            <person name="Ohtoshi R."/>
            <person name="Tomita M."/>
            <person name="Numata K."/>
            <person name="Arakawa K."/>
        </authorList>
    </citation>
    <scope>NUCLEOTIDE SEQUENCE [LARGE SCALE GENOMIC DNA]</scope>
</reference>
<comment type="caution">
    <text evidence="2">The sequence shown here is derived from an EMBL/GenBank/DDBJ whole genome shotgun (WGS) entry which is preliminary data.</text>
</comment>
<organism evidence="2 3">
    <name type="scientific">Eumeta variegata</name>
    <name type="common">Bagworm moth</name>
    <name type="synonym">Eumeta japonica</name>
    <dbReference type="NCBI Taxonomy" id="151549"/>
    <lineage>
        <taxon>Eukaryota</taxon>
        <taxon>Metazoa</taxon>
        <taxon>Ecdysozoa</taxon>
        <taxon>Arthropoda</taxon>
        <taxon>Hexapoda</taxon>
        <taxon>Insecta</taxon>
        <taxon>Pterygota</taxon>
        <taxon>Neoptera</taxon>
        <taxon>Endopterygota</taxon>
        <taxon>Lepidoptera</taxon>
        <taxon>Glossata</taxon>
        <taxon>Ditrysia</taxon>
        <taxon>Tineoidea</taxon>
        <taxon>Psychidae</taxon>
        <taxon>Oiketicinae</taxon>
        <taxon>Eumeta</taxon>
    </lineage>
</organism>
<gene>
    <name evidence="2" type="ORF">EVAR_83578_1</name>
</gene>
<evidence type="ECO:0000313" key="2">
    <source>
        <dbReference type="EMBL" id="GBP27949.1"/>
    </source>
</evidence>
<name>A0A4C1UNN6_EUMVA</name>
<protein>
    <submittedName>
        <fullName evidence="2">Uncharacterized protein</fullName>
    </submittedName>
</protein>
<dbReference type="AlphaFoldDB" id="A0A4C1UNN6"/>
<keyword evidence="3" id="KW-1185">Reference proteome</keyword>